<evidence type="ECO:0000256" key="2">
    <source>
        <dbReference type="SAM" id="MobiDB-lite"/>
    </source>
</evidence>
<evidence type="ECO:0000313" key="3">
    <source>
        <dbReference type="EMBL" id="CAE0813515.1"/>
    </source>
</evidence>
<evidence type="ECO:0000256" key="1">
    <source>
        <dbReference type="SAM" id="Coils"/>
    </source>
</evidence>
<gene>
    <name evidence="3" type="ORF">EGYM00163_LOCUS24666</name>
</gene>
<sequence>MTSPHMGIVRYRLREQLIATEEKYRSAIELEEDKERAAAREQERPLRDDAGVRFQQRTHSETLAKEAKEQLKDHRIAGTFEQHTAKCEGTMRKFADDAEPWHVRLRRESIEAQEAELAALEKRYSNLEASCLSTALNATGR</sequence>
<accession>A0A7S4D1W0</accession>
<name>A0A7S4D1W0_9EUGL</name>
<feature type="coiled-coil region" evidence="1">
    <location>
        <begin position="103"/>
        <end position="130"/>
    </location>
</feature>
<proteinExistence type="predicted"/>
<dbReference type="AlphaFoldDB" id="A0A7S4D1W0"/>
<protein>
    <submittedName>
        <fullName evidence="3">Uncharacterized protein</fullName>
    </submittedName>
</protein>
<dbReference type="EMBL" id="HBJA01070194">
    <property type="protein sequence ID" value="CAE0813515.1"/>
    <property type="molecule type" value="Transcribed_RNA"/>
</dbReference>
<feature type="compositionally biased region" description="Basic and acidic residues" evidence="2">
    <location>
        <begin position="32"/>
        <end position="51"/>
    </location>
</feature>
<keyword evidence="1" id="KW-0175">Coiled coil</keyword>
<organism evidence="3">
    <name type="scientific">Eutreptiella gymnastica</name>
    <dbReference type="NCBI Taxonomy" id="73025"/>
    <lineage>
        <taxon>Eukaryota</taxon>
        <taxon>Discoba</taxon>
        <taxon>Euglenozoa</taxon>
        <taxon>Euglenida</taxon>
        <taxon>Spirocuta</taxon>
        <taxon>Euglenophyceae</taxon>
        <taxon>Eutreptiales</taxon>
        <taxon>Eutreptiaceae</taxon>
        <taxon>Eutreptiella</taxon>
    </lineage>
</organism>
<feature type="region of interest" description="Disordered" evidence="2">
    <location>
        <begin position="32"/>
        <end position="53"/>
    </location>
</feature>
<reference evidence="3" key="1">
    <citation type="submission" date="2021-01" db="EMBL/GenBank/DDBJ databases">
        <authorList>
            <person name="Corre E."/>
            <person name="Pelletier E."/>
            <person name="Niang G."/>
            <person name="Scheremetjew M."/>
            <person name="Finn R."/>
            <person name="Kale V."/>
            <person name="Holt S."/>
            <person name="Cochrane G."/>
            <person name="Meng A."/>
            <person name="Brown T."/>
            <person name="Cohen L."/>
        </authorList>
    </citation>
    <scope>NUCLEOTIDE SEQUENCE</scope>
    <source>
        <strain evidence="3">CCMP1594</strain>
    </source>
</reference>